<proteinExistence type="predicted"/>
<accession>A0ABQ5ING2</accession>
<reference evidence="1" key="2">
    <citation type="submission" date="2022-01" db="EMBL/GenBank/DDBJ databases">
        <authorList>
            <person name="Yamashiro T."/>
            <person name="Shiraishi A."/>
            <person name="Satake H."/>
            <person name="Nakayama K."/>
        </authorList>
    </citation>
    <scope>NUCLEOTIDE SEQUENCE</scope>
</reference>
<comment type="caution">
    <text evidence="1">The sequence shown here is derived from an EMBL/GenBank/DDBJ whole genome shotgun (WGS) entry which is preliminary data.</text>
</comment>
<sequence>MMRHLVTVVVKHRLTIRTVLRLAVSLVTSPFISLMLKNCFSSGHALSEICLYVIYLPESVFQHSKMTPIYFVSSSRIDIALFADFYVILRSVTWFSLIYGLQLHVSSTTQLNAYTDADWAGCLLPVAEAGISMVWTKVTPPEMLCFFEISFSTPASWVMDLIVRSFCHSMVLIMEFRGLIGLPLGTSYDT</sequence>
<keyword evidence="2" id="KW-1185">Reference proteome</keyword>
<evidence type="ECO:0000313" key="2">
    <source>
        <dbReference type="Proteomes" id="UP001151760"/>
    </source>
</evidence>
<reference evidence="1" key="1">
    <citation type="journal article" date="2022" name="Int. J. Mol. Sci.">
        <title>Draft Genome of Tanacetum Coccineum: Genomic Comparison of Closely Related Tanacetum-Family Plants.</title>
        <authorList>
            <person name="Yamashiro T."/>
            <person name="Shiraishi A."/>
            <person name="Nakayama K."/>
            <person name="Satake H."/>
        </authorList>
    </citation>
    <scope>NUCLEOTIDE SEQUENCE</scope>
</reference>
<name>A0ABQ5ING2_9ASTR</name>
<gene>
    <name evidence="1" type="ORF">Tco_1111162</name>
</gene>
<protein>
    <submittedName>
        <fullName evidence="1">Uncharacterized protein</fullName>
    </submittedName>
</protein>
<evidence type="ECO:0000313" key="1">
    <source>
        <dbReference type="EMBL" id="GJU00824.1"/>
    </source>
</evidence>
<dbReference type="Proteomes" id="UP001151760">
    <property type="component" value="Unassembled WGS sequence"/>
</dbReference>
<dbReference type="EMBL" id="BQNB010020902">
    <property type="protein sequence ID" value="GJU00824.1"/>
    <property type="molecule type" value="Genomic_DNA"/>
</dbReference>
<organism evidence="1 2">
    <name type="scientific">Tanacetum coccineum</name>
    <dbReference type="NCBI Taxonomy" id="301880"/>
    <lineage>
        <taxon>Eukaryota</taxon>
        <taxon>Viridiplantae</taxon>
        <taxon>Streptophyta</taxon>
        <taxon>Embryophyta</taxon>
        <taxon>Tracheophyta</taxon>
        <taxon>Spermatophyta</taxon>
        <taxon>Magnoliopsida</taxon>
        <taxon>eudicotyledons</taxon>
        <taxon>Gunneridae</taxon>
        <taxon>Pentapetalae</taxon>
        <taxon>asterids</taxon>
        <taxon>campanulids</taxon>
        <taxon>Asterales</taxon>
        <taxon>Asteraceae</taxon>
        <taxon>Asteroideae</taxon>
        <taxon>Anthemideae</taxon>
        <taxon>Anthemidinae</taxon>
        <taxon>Tanacetum</taxon>
    </lineage>
</organism>